<accession>A0ACB7VDW9</accession>
<keyword evidence="2" id="KW-1185">Reference proteome</keyword>
<gene>
    <name evidence="1" type="ORF">IHE45_09G026900</name>
</gene>
<name>A0ACB7VDW9_DIOAL</name>
<proteinExistence type="predicted"/>
<dbReference type="Proteomes" id="UP000827976">
    <property type="component" value="Chromosome 9"/>
</dbReference>
<protein>
    <submittedName>
        <fullName evidence="1">Uncharacterized protein</fullName>
    </submittedName>
</protein>
<evidence type="ECO:0000313" key="1">
    <source>
        <dbReference type="EMBL" id="KAH7672028.1"/>
    </source>
</evidence>
<organism evidence="1 2">
    <name type="scientific">Dioscorea alata</name>
    <name type="common">Purple yam</name>
    <dbReference type="NCBI Taxonomy" id="55571"/>
    <lineage>
        <taxon>Eukaryota</taxon>
        <taxon>Viridiplantae</taxon>
        <taxon>Streptophyta</taxon>
        <taxon>Embryophyta</taxon>
        <taxon>Tracheophyta</taxon>
        <taxon>Spermatophyta</taxon>
        <taxon>Magnoliopsida</taxon>
        <taxon>Liliopsida</taxon>
        <taxon>Dioscoreales</taxon>
        <taxon>Dioscoreaceae</taxon>
        <taxon>Dioscorea</taxon>
    </lineage>
</organism>
<dbReference type="EMBL" id="CM037019">
    <property type="protein sequence ID" value="KAH7672028.1"/>
    <property type="molecule type" value="Genomic_DNA"/>
</dbReference>
<evidence type="ECO:0000313" key="2">
    <source>
        <dbReference type="Proteomes" id="UP000827976"/>
    </source>
</evidence>
<sequence>MLLLLLLLLPFPYHLLLLLLVPPTSTTPAPVAVTTVAPIPSIFASTEGGDAYTSRRVRIYIQSDRKTIIGHQRKRKLLKQFGKKSLDANIATIYVGGTSIMKRLVRSLLGLSMKFGINGLNTGIKMNSSISLGRL</sequence>
<comment type="caution">
    <text evidence="1">The sequence shown here is derived from an EMBL/GenBank/DDBJ whole genome shotgun (WGS) entry which is preliminary data.</text>
</comment>
<reference evidence="2" key="1">
    <citation type="journal article" date="2022" name="Nat. Commun.">
        <title>Chromosome evolution and the genetic basis of agronomically important traits in greater yam.</title>
        <authorList>
            <person name="Bredeson J.V."/>
            <person name="Lyons J.B."/>
            <person name="Oniyinde I.O."/>
            <person name="Okereke N.R."/>
            <person name="Kolade O."/>
            <person name="Nnabue I."/>
            <person name="Nwadili C.O."/>
            <person name="Hribova E."/>
            <person name="Parker M."/>
            <person name="Nwogha J."/>
            <person name="Shu S."/>
            <person name="Carlson J."/>
            <person name="Kariba R."/>
            <person name="Muthemba S."/>
            <person name="Knop K."/>
            <person name="Barton G.J."/>
            <person name="Sherwood A.V."/>
            <person name="Lopez-Montes A."/>
            <person name="Asiedu R."/>
            <person name="Jamnadass R."/>
            <person name="Muchugi A."/>
            <person name="Goodstein D."/>
            <person name="Egesi C.N."/>
            <person name="Featherston J."/>
            <person name="Asfaw A."/>
            <person name="Simpson G.G."/>
            <person name="Dolezel J."/>
            <person name="Hendre P.S."/>
            <person name="Van Deynze A."/>
            <person name="Kumar P.L."/>
            <person name="Obidiegwu J.E."/>
            <person name="Bhattacharjee R."/>
            <person name="Rokhsar D.S."/>
        </authorList>
    </citation>
    <scope>NUCLEOTIDE SEQUENCE [LARGE SCALE GENOMIC DNA]</scope>
    <source>
        <strain evidence="2">cv. TDa95/00328</strain>
    </source>
</reference>